<protein>
    <submittedName>
        <fullName evidence="1">Uncharacterized protein</fullName>
    </submittedName>
</protein>
<dbReference type="AlphaFoldDB" id="A0A069RJC5"/>
<dbReference type="RefSeq" id="WP_159434312.1">
    <property type="nucleotide sequence ID" value="NZ_FSRH01000009.1"/>
</dbReference>
<dbReference type="Proteomes" id="UP000027946">
    <property type="component" value="Unassembled WGS sequence"/>
</dbReference>
<keyword evidence="2" id="KW-1185">Reference proteome</keyword>
<reference evidence="1 2" key="1">
    <citation type="submission" date="2014-03" db="EMBL/GenBank/DDBJ databases">
        <title>Genome sequence of Clostridium litorale W6, DSM 5388.</title>
        <authorList>
            <person name="Poehlein A."/>
            <person name="Jagirdar A."/>
            <person name="Khonsari B."/>
            <person name="Chibani C.M."/>
            <person name="Gutierrez Gutierrez D.A."/>
            <person name="Davydova E."/>
            <person name="Alghaithi H.S."/>
            <person name="Nair K.P."/>
            <person name="Dhamotharan K."/>
            <person name="Chandran L."/>
            <person name="G W."/>
            <person name="Daniel R."/>
        </authorList>
    </citation>
    <scope>NUCLEOTIDE SEQUENCE [LARGE SCALE GENOMIC DNA]</scope>
    <source>
        <strain evidence="1 2">W6</strain>
    </source>
</reference>
<proteinExistence type="predicted"/>
<accession>A0A069RJC5</accession>
<evidence type="ECO:0000313" key="2">
    <source>
        <dbReference type="Proteomes" id="UP000027946"/>
    </source>
</evidence>
<organism evidence="1 2">
    <name type="scientific">Peptoclostridium litorale DSM 5388</name>
    <dbReference type="NCBI Taxonomy" id="1121324"/>
    <lineage>
        <taxon>Bacteria</taxon>
        <taxon>Bacillati</taxon>
        <taxon>Bacillota</taxon>
        <taxon>Clostridia</taxon>
        <taxon>Peptostreptococcales</taxon>
        <taxon>Peptoclostridiaceae</taxon>
        <taxon>Peptoclostridium</taxon>
    </lineage>
</organism>
<sequence length="47" mass="5631">MQEIAADRMDMLFEMIQGQDDKPDYYEKLKTSIDEKITLYTSLIREN</sequence>
<dbReference type="STRING" id="1121324.CLIT_4c00870"/>
<evidence type="ECO:0000313" key="1">
    <source>
        <dbReference type="EMBL" id="KDR96250.1"/>
    </source>
</evidence>
<comment type="caution">
    <text evidence="1">The sequence shown here is derived from an EMBL/GenBank/DDBJ whole genome shotgun (WGS) entry which is preliminary data.</text>
</comment>
<dbReference type="EMBL" id="JJMM01000004">
    <property type="protein sequence ID" value="KDR96250.1"/>
    <property type="molecule type" value="Genomic_DNA"/>
</dbReference>
<gene>
    <name evidence="1" type="ORF">CLIT_4c00870</name>
</gene>
<name>A0A069RJC5_PEPLI</name>